<feature type="region of interest" description="Disordered" evidence="1">
    <location>
        <begin position="248"/>
        <end position="268"/>
    </location>
</feature>
<feature type="compositionally biased region" description="Polar residues" evidence="1">
    <location>
        <begin position="248"/>
        <end position="259"/>
    </location>
</feature>
<reference evidence="2 3" key="1">
    <citation type="submission" date="2020-04" db="EMBL/GenBank/DDBJ databases">
        <title>Pseudoalteromonas caenipelagi sp. nov., isolated from a tidal flat.</title>
        <authorList>
            <person name="Park S."/>
            <person name="Yoon J.-H."/>
        </authorList>
    </citation>
    <scope>NUCLEOTIDE SEQUENCE [LARGE SCALE GENOMIC DNA]</scope>
    <source>
        <strain evidence="2 3">JBTF-M23</strain>
    </source>
</reference>
<protein>
    <submittedName>
        <fullName evidence="2">Uncharacterized protein</fullName>
    </submittedName>
</protein>
<organism evidence="2 3">
    <name type="scientific">Pseudoalteromonas caenipelagi</name>
    <dbReference type="NCBI Taxonomy" id="2726988"/>
    <lineage>
        <taxon>Bacteria</taxon>
        <taxon>Pseudomonadati</taxon>
        <taxon>Pseudomonadota</taxon>
        <taxon>Gammaproteobacteria</taxon>
        <taxon>Alteromonadales</taxon>
        <taxon>Pseudoalteromonadaceae</taxon>
        <taxon>Pseudoalteromonas</taxon>
    </lineage>
</organism>
<evidence type="ECO:0000313" key="2">
    <source>
        <dbReference type="EMBL" id="NOU49489.1"/>
    </source>
</evidence>
<dbReference type="EMBL" id="JABBPG010000001">
    <property type="protein sequence ID" value="NOU49489.1"/>
    <property type="molecule type" value="Genomic_DNA"/>
</dbReference>
<comment type="caution">
    <text evidence="2">The sequence shown here is derived from an EMBL/GenBank/DDBJ whole genome shotgun (WGS) entry which is preliminary data.</text>
</comment>
<dbReference type="RefSeq" id="WP_171624558.1">
    <property type="nucleotide sequence ID" value="NZ_JABBPG010000001.1"/>
</dbReference>
<dbReference type="Proteomes" id="UP000586305">
    <property type="component" value="Unassembled WGS sequence"/>
</dbReference>
<evidence type="ECO:0000313" key="3">
    <source>
        <dbReference type="Proteomes" id="UP000586305"/>
    </source>
</evidence>
<name>A0A849V7G4_9GAMM</name>
<dbReference type="AlphaFoldDB" id="A0A849V7G4"/>
<evidence type="ECO:0000256" key="1">
    <source>
        <dbReference type="SAM" id="MobiDB-lite"/>
    </source>
</evidence>
<accession>A0A849V7G4</accession>
<proteinExistence type="predicted"/>
<sequence>MSEQDKTMTQRLTDVVTAANGLTQTVQDKIGEINSTVSAKMVEVDTKVTSAENAFDTWKESLVENINGINVYKQGNVKRFTFATTLGNGGWTGDADGPDSDYPYCNNPQPPYYINMLEFLPSVVHSGYGTGGDFFKIEFLMTHRGMFASDGYTDHLIFTGTSFNDSVAGQLEVKKVANDKSVSIFISEPENPEKEILLTNELEGTTIPVLFRAINQGYDNGIARVSLKVDTRQHCGSTRAISVDTHYTSLNGQPSANRITQEKPHWES</sequence>
<keyword evidence="3" id="KW-1185">Reference proteome</keyword>
<gene>
    <name evidence="2" type="ORF">HG263_02865</name>
</gene>